<evidence type="ECO:0000256" key="1">
    <source>
        <dbReference type="SAM" id="Phobius"/>
    </source>
</evidence>
<dbReference type="PANTHER" id="PTHR35404">
    <property type="entry name" value="TRANSPOSASE OF TN10"/>
    <property type="match status" value="1"/>
</dbReference>
<keyword evidence="1" id="KW-0812">Transmembrane</keyword>
<dbReference type="RefSeq" id="WP_348392906.1">
    <property type="nucleotide sequence ID" value="NZ_CP134145.1"/>
</dbReference>
<proteinExistence type="predicted"/>
<accession>A0ABY9TYB4</accession>
<dbReference type="EMBL" id="CP134145">
    <property type="protein sequence ID" value="WNC73796.1"/>
    <property type="molecule type" value="Genomic_DNA"/>
</dbReference>
<keyword evidence="1" id="KW-1133">Transmembrane helix</keyword>
<organism evidence="2 3">
    <name type="scientific">Thalassotalea psychrophila</name>
    <dbReference type="NCBI Taxonomy" id="3065647"/>
    <lineage>
        <taxon>Bacteria</taxon>
        <taxon>Pseudomonadati</taxon>
        <taxon>Pseudomonadota</taxon>
        <taxon>Gammaproteobacteria</taxon>
        <taxon>Alteromonadales</taxon>
        <taxon>Colwelliaceae</taxon>
        <taxon>Thalassotalea</taxon>
    </lineage>
</organism>
<dbReference type="PANTHER" id="PTHR35404:SF8">
    <property type="entry name" value="TRANSPOSASE OF TN10"/>
    <property type="match status" value="1"/>
</dbReference>
<keyword evidence="3" id="KW-1185">Reference proteome</keyword>
<evidence type="ECO:0008006" key="4">
    <source>
        <dbReference type="Google" id="ProtNLM"/>
    </source>
</evidence>
<gene>
    <name evidence="2" type="ORF">RGQ13_07355</name>
</gene>
<dbReference type="SUPFAM" id="SSF53098">
    <property type="entry name" value="Ribonuclease H-like"/>
    <property type="match status" value="1"/>
</dbReference>
<evidence type="ECO:0000313" key="2">
    <source>
        <dbReference type="EMBL" id="WNC73796.1"/>
    </source>
</evidence>
<reference evidence="3" key="1">
    <citation type="submission" date="2023-09" db="EMBL/GenBank/DDBJ databases">
        <authorList>
            <person name="Li S."/>
            <person name="Li X."/>
            <person name="Zhang C."/>
            <person name="Zhao Z."/>
        </authorList>
    </citation>
    <scope>NUCLEOTIDE SEQUENCE [LARGE SCALE GENOMIC DNA]</scope>
    <source>
        <strain evidence="3">SQ149</strain>
    </source>
</reference>
<evidence type="ECO:0000313" key="3">
    <source>
        <dbReference type="Proteomes" id="UP001258994"/>
    </source>
</evidence>
<protein>
    <recommendedName>
        <fullName evidence="4">Transposase IS4-like domain-containing protein</fullName>
    </recommendedName>
</protein>
<sequence length="153" mass="17556">MRKSAVSLKHAKGAEDPWLISTSLKMKGNLGKSLVGIYKTRMQIEEGFRDMKSHRYGLGLGLHQSYKTERLANLVLITTLANFVVFLTGTVAIMTNRHRRYQANTVKNKMILSRVFIGLRVLSDKKMRLTKRHLNDALDKITIDMKELYEGFQ</sequence>
<keyword evidence="1" id="KW-0472">Membrane</keyword>
<feature type="transmembrane region" description="Helical" evidence="1">
    <location>
        <begin position="71"/>
        <end position="94"/>
    </location>
</feature>
<name>A0ABY9TYB4_9GAMM</name>
<dbReference type="Proteomes" id="UP001258994">
    <property type="component" value="Chromosome"/>
</dbReference>
<dbReference type="InterPro" id="IPR012337">
    <property type="entry name" value="RNaseH-like_sf"/>
</dbReference>